<organism evidence="3 4">
    <name type="scientific">Nitrospira tepida</name>
    <dbReference type="NCBI Taxonomy" id="2973512"/>
    <lineage>
        <taxon>Bacteria</taxon>
        <taxon>Pseudomonadati</taxon>
        <taxon>Nitrospirota</taxon>
        <taxon>Nitrospiria</taxon>
        <taxon>Nitrospirales</taxon>
        <taxon>Nitrospiraceae</taxon>
        <taxon>Nitrospira</taxon>
    </lineage>
</organism>
<feature type="domain" description="WCX" evidence="2">
    <location>
        <begin position="248"/>
        <end position="325"/>
    </location>
</feature>
<dbReference type="PANTHER" id="PTHR34580:SF1">
    <property type="entry name" value="PROTEIN PAFC"/>
    <property type="match status" value="1"/>
</dbReference>
<dbReference type="InterPro" id="IPR057727">
    <property type="entry name" value="WCX_dom"/>
</dbReference>
<sequence length="328" mass="37486">MPRNDQVTRQWHLLRRLEAAKRGLTLDELLAELPDDLPKHARTIRRDLAALEAANFPLVTERVDGKVRWRLMEGFRNIPALGLSPTEVMAVAFSRHLLAPLEGTELKAALDSAMQKASASIPPPAMEFVRRLEQSFSVGLGPHKRYRDHRVTIDLLTKAITRGRTVQMRYFSASRQATTRREVDPYRLRYIDGGLYLIGYCHWRKDVRMFAVERIRSCTLTDHPYQMPLDGDVEAYIEDALIVMRGKRIEVELLFDKATAAWVRDRIWHPSQQLTQLKDGRLRMALTVADTRELLGWILSFGNGVRVVKPESLKAAVREEAQAIAEGV</sequence>
<keyword evidence="4" id="KW-1185">Reference proteome</keyword>
<dbReference type="Proteomes" id="UP001179121">
    <property type="component" value="Chromosome"/>
</dbReference>
<dbReference type="PROSITE" id="PS52050">
    <property type="entry name" value="WYL"/>
    <property type="match status" value="1"/>
</dbReference>
<dbReference type="InterPro" id="IPR026881">
    <property type="entry name" value="WYL_dom"/>
</dbReference>
<accession>A0AA86MYT6</accession>
<protein>
    <submittedName>
        <fullName evidence="3">WYL domain-containing protein</fullName>
    </submittedName>
</protein>
<dbReference type="Pfam" id="PF13280">
    <property type="entry name" value="WYL"/>
    <property type="match status" value="1"/>
</dbReference>
<evidence type="ECO:0000313" key="4">
    <source>
        <dbReference type="Proteomes" id="UP001179121"/>
    </source>
</evidence>
<dbReference type="Pfam" id="PF25583">
    <property type="entry name" value="WCX"/>
    <property type="match status" value="1"/>
</dbReference>
<gene>
    <name evidence="3" type="ORF">DNFV4_01849</name>
</gene>
<dbReference type="PANTHER" id="PTHR34580">
    <property type="match status" value="1"/>
</dbReference>
<dbReference type="EMBL" id="OX365700">
    <property type="protein sequence ID" value="CAI4031426.1"/>
    <property type="molecule type" value="Genomic_DNA"/>
</dbReference>
<evidence type="ECO:0000259" key="1">
    <source>
        <dbReference type="Pfam" id="PF13280"/>
    </source>
</evidence>
<evidence type="ECO:0000313" key="3">
    <source>
        <dbReference type="EMBL" id="CAI4031426.1"/>
    </source>
</evidence>
<feature type="domain" description="WYL" evidence="1">
    <location>
        <begin position="153"/>
        <end position="219"/>
    </location>
</feature>
<proteinExistence type="predicted"/>
<dbReference type="RefSeq" id="WP_289268345.1">
    <property type="nucleotide sequence ID" value="NZ_OX365700.1"/>
</dbReference>
<dbReference type="AlphaFoldDB" id="A0AA86MYT6"/>
<dbReference type="InterPro" id="IPR051534">
    <property type="entry name" value="CBASS_pafABC_assoc_protein"/>
</dbReference>
<evidence type="ECO:0000259" key="2">
    <source>
        <dbReference type="Pfam" id="PF25583"/>
    </source>
</evidence>
<name>A0AA86MYT6_9BACT</name>
<dbReference type="KEGG" id="nti:DNFV4_01849"/>
<reference evidence="3" key="1">
    <citation type="submission" date="2022-10" db="EMBL/GenBank/DDBJ databases">
        <authorList>
            <person name="Koch H."/>
        </authorList>
    </citation>
    <scope>NUCLEOTIDE SEQUENCE</scope>
    <source>
        <strain evidence="3">DNF</strain>
    </source>
</reference>